<dbReference type="EMBL" id="PRLF01000010">
    <property type="protein sequence ID" value="RAW64969.1"/>
    <property type="molecule type" value="Genomic_DNA"/>
</dbReference>
<evidence type="ECO:0000259" key="2">
    <source>
        <dbReference type="Pfam" id="PF13439"/>
    </source>
</evidence>
<dbReference type="AlphaFoldDB" id="A0A329UP33"/>
<accession>A0A329UP33</accession>
<dbReference type="GO" id="GO:0016757">
    <property type="term" value="F:glycosyltransferase activity"/>
    <property type="evidence" value="ECO:0007669"/>
    <property type="project" value="InterPro"/>
</dbReference>
<evidence type="ECO:0000313" key="3">
    <source>
        <dbReference type="EMBL" id="RAW64969.1"/>
    </source>
</evidence>
<sequence length="355" mass="40416">MLKVVFVTNYIVRNGPGNVILNLISNLDDARYEISLITLFEGNDTYVVKNLRNKGVRVYECVTLNRTMCILSRAAEFEEIVQRENFDVIHSHGFIGDILSSRLNLPVKRITTIHNNMYEDYLDTYGYAKSRIFIALHMTALKRLDECVCCSKSVYDVMKRHLPNVSFIRNGIEPVQAHSVITRAEVDVPEDARVFLYAGVLNSRKNIVWLIENFVQCHENDEYMLVLGSGEKEAECKAKADDHIRMLGFQADPIAYMNISDVYVSASKSEGFSISVLEALSCGLGLLLSDIPSHREVVEMGQDVYLGEVFSLDNFKFKLDALRKKKIDKVEISAFQEKELSAKEMTKQYGNFYIS</sequence>
<dbReference type="SUPFAM" id="SSF53756">
    <property type="entry name" value="UDP-Glycosyltransferase/glycogen phosphorylase"/>
    <property type="match status" value="1"/>
</dbReference>
<reference evidence="3 4" key="1">
    <citation type="submission" date="2018-02" db="EMBL/GenBank/DDBJ databases">
        <title>Complete genome sequencing of Faecalibacterium prausnitzii strains isolated from the human gut.</title>
        <authorList>
            <person name="Fitzgerald B.C."/>
            <person name="Shkoporov A.N."/>
            <person name="Ross P.R."/>
            <person name="Hill C."/>
        </authorList>
    </citation>
    <scope>NUCLEOTIDE SEQUENCE [LARGE SCALE GENOMIC DNA]</scope>
    <source>
        <strain evidence="3 4">APC924/119</strain>
    </source>
</reference>
<comment type="caution">
    <text evidence="3">The sequence shown here is derived from an EMBL/GenBank/DDBJ whole genome shotgun (WGS) entry which is preliminary data.</text>
</comment>
<dbReference type="Proteomes" id="UP000250550">
    <property type="component" value="Unassembled WGS sequence"/>
</dbReference>
<organism evidence="3 4">
    <name type="scientific">Faecalibacterium prausnitzii</name>
    <dbReference type="NCBI Taxonomy" id="853"/>
    <lineage>
        <taxon>Bacteria</taxon>
        <taxon>Bacillati</taxon>
        <taxon>Bacillota</taxon>
        <taxon>Clostridia</taxon>
        <taxon>Eubacteriales</taxon>
        <taxon>Oscillospiraceae</taxon>
        <taxon>Faecalibacterium</taxon>
    </lineage>
</organism>
<dbReference type="PANTHER" id="PTHR45947:SF3">
    <property type="entry name" value="SULFOQUINOVOSYL TRANSFERASE SQD2"/>
    <property type="match status" value="1"/>
</dbReference>
<keyword evidence="3" id="KW-0808">Transferase</keyword>
<feature type="domain" description="Glycosyltransferase subfamily 4-like N-terminal" evidence="2">
    <location>
        <begin position="14"/>
        <end position="174"/>
    </location>
</feature>
<proteinExistence type="predicted"/>
<name>A0A329UP33_9FIRM</name>
<feature type="domain" description="Glycosyl transferase family 1" evidence="1">
    <location>
        <begin position="183"/>
        <end position="325"/>
    </location>
</feature>
<dbReference type="InterPro" id="IPR001296">
    <property type="entry name" value="Glyco_trans_1"/>
</dbReference>
<dbReference type="RefSeq" id="WP_112121570.1">
    <property type="nucleotide sequence ID" value="NZ_PRLF01000010.1"/>
</dbReference>
<dbReference type="Gene3D" id="3.40.50.2000">
    <property type="entry name" value="Glycogen Phosphorylase B"/>
    <property type="match status" value="2"/>
</dbReference>
<dbReference type="Pfam" id="PF13439">
    <property type="entry name" value="Glyco_transf_4"/>
    <property type="match status" value="1"/>
</dbReference>
<dbReference type="InterPro" id="IPR028098">
    <property type="entry name" value="Glyco_trans_4-like_N"/>
</dbReference>
<dbReference type="PANTHER" id="PTHR45947">
    <property type="entry name" value="SULFOQUINOVOSYL TRANSFERASE SQD2"/>
    <property type="match status" value="1"/>
</dbReference>
<evidence type="ECO:0000313" key="4">
    <source>
        <dbReference type="Proteomes" id="UP000250550"/>
    </source>
</evidence>
<dbReference type="Pfam" id="PF00534">
    <property type="entry name" value="Glycos_transf_1"/>
    <property type="match status" value="1"/>
</dbReference>
<gene>
    <name evidence="3" type="ORF">C4N21_08600</name>
</gene>
<evidence type="ECO:0000259" key="1">
    <source>
        <dbReference type="Pfam" id="PF00534"/>
    </source>
</evidence>
<dbReference type="InterPro" id="IPR050194">
    <property type="entry name" value="Glycosyltransferase_grp1"/>
</dbReference>
<protein>
    <submittedName>
        <fullName evidence="3">Glycosyl transferase group 1</fullName>
    </submittedName>
</protein>